<evidence type="ECO:0000313" key="3">
    <source>
        <dbReference type="EMBL" id="CAI0628017.1"/>
    </source>
</evidence>
<accession>A0AAV0S4D9</accession>
<dbReference type="PANTHER" id="PTHR31639:SF100">
    <property type="entry name" value="OS07G0160500 PROTEIN"/>
    <property type="match status" value="1"/>
</dbReference>
<dbReference type="Pfam" id="PF00646">
    <property type="entry name" value="F-box"/>
    <property type="match status" value="1"/>
</dbReference>
<evidence type="ECO:0000256" key="1">
    <source>
        <dbReference type="SAM" id="MobiDB-lite"/>
    </source>
</evidence>
<dbReference type="EMBL" id="CAMGYJ010000011">
    <property type="protein sequence ID" value="CAI0628017.1"/>
    <property type="molecule type" value="Genomic_DNA"/>
</dbReference>
<proteinExistence type="predicted"/>
<dbReference type="InterPro" id="IPR001810">
    <property type="entry name" value="F-box_dom"/>
</dbReference>
<dbReference type="SUPFAM" id="SSF81383">
    <property type="entry name" value="F-box domain"/>
    <property type="match status" value="1"/>
</dbReference>
<dbReference type="Proteomes" id="UP001154282">
    <property type="component" value="Unassembled WGS sequence"/>
</dbReference>
<reference evidence="3" key="1">
    <citation type="submission" date="2022-08" db="EMBL/GenBank/DDBJ databases">
        <authorList>
            <person name="Gutierrez-Valencia J."/>
        </authorList>
    </citation>
    <scope>NUCLEOTIDE SEQUENCE</scope>
</reference>
<feature type="region of interest" description="Disordered" evidence="1">
    <location>
        <begin position="341"/>
        <end position="363"/>
    </location>
</feature>
<keyword evidence="4" id="KW-1185">Reference proteome</keyword>
<feature type="compositionally biased region" description="Acidic residues" evidence="1">
    <location>
        <begin position="345"/>
        <end position="362"/>
    </location>
</feature>
<evidence type="ECO:0000313" key="4">
    <source>
        <dbReference type="Proteomes" id="UP001154282"/>
    </source>
</evidence>
<protein>
    <recommendedName>
        <fullName evidence="2">F-box domain-containing protein</fullName>
    </recommendedName>
</protein>
<dbReference type="InterPro" id="IPR036047">
    <property type="entry name" value="F-box-like_dom_sf"/>
</dbReference>
<gene>
    <name evidence="3" type="ORF">LITE_LOCUS51503</name>
</gene>
<sequence length="386" mass="44006">MNFFSHRGSNVFRVKKGKEKPKSPFPPPEDPFQKLPAELLTAISAMLPIQEAARTSVLSSRWRNKWRELPSIHLGENITTRYSKKGFPISCFDGLDKFLSWMGDIIRQIEERRESQSTKGQDFWIESLGLNFREELENESDDDEYRSWIELNQEFPTIVGGFKNCDMETLEKHLKKVEGFFKSLKSLVIQFGDSINAGFVTNLISGCPSLETVRLEGCSFVFPEFEDPGDHFFAVRTSNDNTCLKRVTLSRCTGVAGFTLFRGGEHRGILRLEGTMSAADLILTLDPSSCKARQDEALGPVVPRVPPRRPLPPLAVVPRVAPRRLRVAIRRIQLAPPAEAISCSMEEEEKEEEEEEEEEIASEQDQVILDYHARLDRKFNKKLSLW</sequence>
<comment type="caution">
    <text evidence="3">The sequence shown here is derived from an EMBL/GenBank/DDBJ whole genome shotgun (WGS) entry which is preliminary data.</text>
</comment>
<name>A0AAV0S4D9_9ROSI</name>
<organism evidence="3 4">
    <name type="scientific">Linum tenue</name>
    <dbReference type="NCBI Taxonomy" id="586396"/>
    <lineage>
        <taxon>Eukaryota</taxon>
        <taxon>Viridiplantae</taxon>
        <taxon>Streptophyta</taxon>
        <taxon>Embryophyta</taxon>
        <taxon>Tracheophyta</taxon>
        <taxon>Spermatophyta</taxon>
        <taxon>Magnoliopsida</taxon>
        <taxon>eudicotyledons</taxon>
        <taxon>Gunneridae</taxon>
        <taxon>Pentapetalae</taxon>
        <taxon>rosids</taxon>
        <taxon>fabids</taxon>
        <taxon>Malpighiales</taxon>
        <taxon>Linaceae</taxon>
        <taxon>Linum</taxon>
    </lineage>
</organism>
<feature type="domain" description="F-box" evidence="2">
    <location>
        <begin position="33"/>
        <end position="70"/>
    </location>
</feature>
<evidence type="ECO:0000259" key="2">
    <source>
        <dbReference type="Pfam" id="PF00646"/>
    </source>
</evidence>
<dbReference type="PANTHER" id="PTHR31639">
    <property type="entry name" value="F-BOX PROTEIN-LIKE"/>
    <property type="match status" value="1"/>
</dbReference>
<dbReference type="AlphaFoldDB" id="A0AAV0S4D9"/>